<keyword evidence="2" id="KW-0378">Hydrolase</keyword>
<keyword evidence="2" id="KW-0645">Protease</keyword>
<dbReference type="EMBL" id="JAJCIS010000002">
    <property type="protein sequence ID" value="MCB7386462.1"/>
    <property type="molecule type" value="Genomic_DNA"/>
</dbReference>
<reference evidence="2 3" key="1">
    <citation type="submission" date="2021-10" db="EMBL/GenBank/DDBJ databases">
        <title>Collection of gut derived symbiotic bacterial strains cultured from healthy donors.</title>
        <authorList>
            <person name="Lin H."/>
            <person name="Littmann E."/>
            <person name="Kohout C."/>
            <person name="Pamer E.G."/>
        </authorList>
    </citation>
    <scope>NUCLEOTIDE SEQUENCE [LARGE SCALE GENOMIC DNA]</scope>
    <source>
        <strain evidence="2 3">DFI.1.165</strain>
    </source>
</reference>
<evidence type="ECO:0000313" key="3">
    <source>
        <dbReference type="Proteomes" id="UP001299546"/>
    </source>
</evidence>
<organism evidence="2 3">
    <name type="scientific">Bariatricus massiliensis</name>
    <dbReference type="NCBI Taxonomy" id="1745713"/>
    <lineage>
        <taxon>Bacteria</taxon>
        <taxon>Bacillati</taxon>
        <taxon>Bacillota</taxon>
        <taxon>Clostridia</taxon>
        <taxon>Lachnospirales</taxon>
        <taxon>Lachnospiraceae</taxon>
        <taxon>Bariatricus</taxon>
    </lineage>
</organism>
<gene>
    <name evidence="2" type="ORF">LIZ65_04105</name>
</gene>
<keyword evidence="1" id="KW-0479">Metal-binding</keyword>
<dbReference type="PANTHER" id="PTHR34448">
    <property type="entry name" value="AMINOPEPTIDASE"/>
    <property type="match status" value="1"/>
</dbReference>
<keyword evidence="2" id="KW-0031">Aminopeptidase</keyword>
<dbReference type="SUPFAM" id="SSF144052">
    <property type="entry name" value="Thermophilic metalloprotease-like"/>
    <property type="match status" value="1"/>
</dbReference>
<evidence type="ECO:0000256" key="1">
    <source>
        <dbReference type="ARBA" id="ARBA00022723"/>
    </source>
</evidence>
<dbReference type="GO" id="GO:0004177">
    <property type="term" value="F:aminopeptidase activity"/>
    <property type="evidence" value="ECO:0007669"/>
    <property type="project" value="UniProtKB-KW"/>
</dbReference>
<dbReference type="Pfam" id="PF02073">
    <property type="entry name" value="Peptidase_M29"/>
    <property type="match status" value="1"/>
</dbReference>
<proteinExistence type="predicted"/>
<accession>A0ABS8DEC8</accession>
<dbReference type="EC" id="3.4.11.-" evidence="2"/>
<protein>
    <submittedName>
        <fullName evidence="2">Aminopeptidase</fullName>
        <ecNumber evidence="2">3.4.11.-</ecNumber>
    </submittedName>
</protein>
<evidence type="ECO:0000313" key="2">
    <source>
        <dbReference type="EMBL" id="MCB7386462.1"/>
    </source>
</evidence>
<sequence length="681" mass="78297">MEERYYLTLERIIKIMDEETVKEPYRSYFRTVADFLLRIHDVKDSLNTAVRRTASVEKLELEMDALYHDVLPAYYDTSYANPAYAVRVLGERTGAFLSALYTELRGDLAYVYEQRDDYLTIGNELFIEVYNKFEEEEEPSLDSLKSIFYWYASDYCDVFAADRIREQIDPDYCDFAAKMIMTSDLSDIRYLYRMGEYISDNERKTAEYLNTLPQETIDKMADTFTEGYRIGFVNTGKDLSKKTTVNIRFVLGFERVVKKAIENFEKMGLRPTIYRSALSAVTRPRQAKNGYYGAVVNKQYDYDHKDDMGLFLDKQFVERKLEVMHTVLEQNKEMAAGFAGPAVMEVFGEKPFAPKVKKEAIHLTEKQEELLLSMNARAGQLTNQYIKGEERSFTIISWPVPEIGEQFAEIFDETIRINTLDYKLYEGVQQTIIDALDKGDYVHIVGANGNKTDLKVKLHPLNDAAKETKFENCVADVNIPVGEVFTSPVLEGTEGTLFVSQVFLHELPYYELEIQFKDGMITEYTCGNFERDEENKKYVSDNILHNHATLPMGEFAIGTNTTAYAAAKKYNIADKFTILIAEKMGPHFAVGDTCYSWAEDIKVFNPDGKEIVAKDNSISLNRRENLEKAYFQCHTDITIPYDELGKISVFTEDGVETEIIREGRFVLEGTEILNEPLDIIQ</sequence>
<dbReference type="PANTHER" id="PTHR34448:SF1">
    <property type="entry name" value="BLL6088 PROTEIN"/>
    <property type="match status" value="1"/>
</dbReference>
<name>A0ABS8DEC8_9FIRM</name>
<dbReference type="RefSeq" id="WP_066736889.1">
    <property type="nucleotide sequence ID" value="NZ_JAJCIQ010000002.1"/>
</dbReference>
<dbReference type="InterPro" id="IPR000787">
    <property type="entry name" value="Peptidase_M29"/>
</dbReference>
<comment type="caution">
    <text evidence="2">The sequence shown here is derived from an EMBL/GenBank/DDBJ whole genome shotgun (WGS) entry which is preliminary data.</text>
</comment>
<keyword evidence="3" id="KW-1185">Reference proteome</keyword>
<dbReference type="Proteomes" id="UP001299546">
    <property type="component" value="Unassembled WGS sequence"/>
</dbReference>
<dbReference type="InterPro" id="IPR052170">
    <property type="entry name" value="M29_Exopeptidase"/>
</dbReference>